<proteinExistence type="inferred from homology"/>
<dbReference type="Pfam" id="PF02022">
    <property type="entry name" value="Integrase_Zn"/>
    <property type="match status" value="2"/>
</dbReference>
<evidence type="ECO:0000256" key="14">
    <source>
        <dbReference type="ARBA" id="ARBA00023268"/>
    </source>
</evidence>
<dbReference type="GO" id="GO:0016032">
    <property type="term" value="P:viral process"/>
    <property type="evidence" value="ECO:0007669"/>
    <property type="project" value="InterPro"/>
</dbReference>
<dbReference type="Pfam" id="PF19317">
    <property type="entry name" value="Gag_p24_C"/>
    <property type="match status" value="1"/>
</dbReference>
<evidence type="ECO:0000256" key="1">
    <source>
        <dbReference type="ARBA" id="ARBA00010879"/>
    </source>
</evidence>
<keyword evidence="9" id="KW-0460">Magnesium</keyword>
<dbReference type="InterPro" id="IPR045345">
    <property type="entry name" value="Gag_p24_C"/>
</dbReference>
<keyword evidence="22" id="KW-1185">Reference proteome</keyword>
<dbReference type="InterPro" id="IPR043128">
    <property type="entry name" value="Rev_trsase/Diguanyl_cyclase"/>
</dbReference>
<dbReference type="Gene3D" id="3.30.70.270">
    <property type="match status" value="2"/>
</dbReference>
<feature type="domain" description="RNase H type-1" evidence="19">
    <location>
        <begin position="1112"/>
        <end position="1249"/>
    </location>
</feature>
<keyword evidence="4" id="KW-0540">Nuclease</keyword>
<reference evidence="21 22" key="1">
    <citation type="submission" date="2018-07" db="EMBL/GenBank/DDBJ databases">
        <title>A high quality draft genome assembly of the barn swallow (H. rustica rustica).</title>
        <authorList>
            <person name="Formenti G."/>
            <person name="Chiara M."/>
            <person name="Poveda L."/>
            <person name="Francoijs K.-J."/>
            <person name="Bonisoli-Alquati A."/>
            <person name="Canova L."/>
            <person name="Gianfranceschi L."/>
            <person name="Horner D.S."/>
            <person name="Saino N."/>
        </authorList>
    </citation>
    <scope>NUCLEOTIDE SEQUENCE [LARGE SCALE GENOMIC DNA]</scope>
    <source>
        <strain evidence="21">Chelidonia</strain>
        <tissue evidence="21">Blood</tissue>
    </source>
</reference>
<dbReference type="PROSITE" id="PS50876">
    <property type="entry name" value="ZF_INTEGRASE"/>
    <property type="match status" value="2"/>
</dbReference>
<accession>A0A3M0LN11</accession>
<dbReference type="OrthoDB" id="9048509at2759"/>
<dbReference type="PROSITE" id="PS50878">
    <property type="entry name" value="RT_POL"/>
    <property type="match status" value="1"/>
</dbReference>
<dbReference type="GO" id="GO:0035613">
    <property type="term" value="F:RNA stem-loop binding"/>
    <property type="evidence" value="ECO:0007669"/>
    <property type="project" value="TreeGrafter"/>
</dbReference>
<feature type="domain" description="Reverse transcriptase" evidence="18">
    <location>
        <begin position="341"/>
        <end position="529"/>
    </location>
</feature>
<dbReference type="InterPro" id="IPR012337">
    <property type="entry name" value="RNaseH-like_sf"/>
</dbReference>
<evidence type="ECO:0000256" key="6">
    <source>
        <dbReference type="ARBA" id="ARBA00022750"/>
    </source>
</evidence>
<evidence type="ECO:0000313" key="21">
    <source>
        <dbReference type="EMBL" id="RMC20477.1"/>
    </source>
</evidence>
<keyword evidence="8" id="KW-0378">Hydrolase</keyword>
<keyword evidence="14" id="KW-0511">Multifunctional enzyme</keyword>
<dbReference type="Pfam" id="PF00665">
    <property type="entry name" value="rve"/>
    <property type="match status" value="1"/>
</dbReference>
<evidence type="ECO:0000256" key="9">
    <source>
        <dbReference type="ARBA" id="ARBA00022842"/>
    </source>
</evidence>
<dbReference type="Proteomes" id="UP000269221">
    <property type="component" value="Unassembled WGS sequence"/>
</dbReference>
<dbReference type="PROSITE" id="PS50879">
    <property type="entry name" value="RNASE_H_1"/>
    <property type="match status" value="2"/>
</dbReference>
<dbReference type="PANTHER" id="PTHR41694">
    <property type="entry name" value="ENDOGENOUS RETROVIRUS GROUP K MEMBER POL PROTEIN"/>
    <property type="match status" value="1"/>
</dbReference>
<dbReference type="PROSITE" id="PS50994">
    <property type="entry name" value="INTEGRASE"/>
    <property type="match status" value="1"/>
</dbReference>
<dbReference type="Pfam" id="PF00607">
    <property type="entry name" value="Gag_p24"/>
    <property type="match status" value="1"/>
</dbReference>
<feature type="domain" description="RNase H type-1" evidence="19">
    <location>
        <begin position="749"/>
        <end position="885"/>
    </location>
</feature>
<evidence type="ECO:0000256" key="7">
    <source>
        <dbReference type="ARBA" id="ARBA00022759"/>
    </source>
</evidence>
<dbReference type="InterPro" id="IPR000477">
    <property type="entry name" value="RT_dom"/>
</dbReference>
<dbReference type="Gene3D" id="3.30.420.10">
    <property type="entry name" value="Ribonuclease H-like superfamily/Ribonuclease H"/>
    <property type="match status" value="3"/>
</dbReference>
<keyword evidence="11" id="KW-0695">RNA-directed DNA polymerase</keyword>
<dbReference type="Gene3D" id="1.10.1200.30">
    <property type="match status" value="1"/>
</dbReference>
<keyword evidence="15" id="KW-0863">Zinc-finger</keyword>
<evidence type="ECO:0000259" key="19">
    <source>
        <dbReference type="PROSITE" id="PS50879"/>
    </source>
</evidence>
<keyword evidence="10" id="KW-0694">RNA-binding</keyword>
<feature type="region of interest" description="Disordered" evidence="16">
    <location>
        <begin position="1"/>
        <end position="24"/>
    </location>
</feature>
<evidence type="ECO:0000256" key="10">
    <source>
        <dbReference type="ARBA" id="ARBA00022884"/>
    </source>
</evidence>
<dbReference type="GO" id="GO:0008270">
    <property type="term" value="F:zinc ion binding"/>
    <property type="evidence" value="ECO:0007669"/>
    <property type="project" value="UniProtKB-KW"/>
</dbReference>
<evidence type="ECO:0000256" key="4">
    <source>
        <dbReference type="ARBA" id="ARBA00022722"/>
    </source>
</evidence>
<dbReference type="EMBL" id="QRBI01000093">
    <property type="protein sequence ID" value="RMC20477.1"/>
    <property type="molecule type" value="Genomic_DNA"/>
</dbReference>
<comment type="caution">
    <text evidence="21">The sequence shown here is derived from an EMBL/GenBank/DDBJ whole genome shotgun (WGS) entry which is preliminary data.</text>
</comment>
<evidence type="ECO:0000256" key="3">
    <source>
        <dbReference type="ARBA" id="ARBA00022695"/>
    </source>
</evidence>
<evidence type="ECO:0000256" key="16">
    <source>
        <dbReference type="SAM" id="MobiDB-lite"/>
    </source>
</evidence>
<dbReference type="SUPFAM" id="SSF53098">
    <property type="entry name" value="Ribonuclease H-like"/>
    <property type="match status" value="2"/>
</dbReference>
<dbReference type="Pfam" id="PF06817">
    <property type="entry name" value="RVT_thumb"/>
    <property type="match status" value="1"/>
</dbReference>
<dbReference type="GO" id="GO:0003964">
    <property type="term" value="F:RNA-directed DNA polymerase activity"/>
    <property type="evidence" value="ECO:0007669"/>
    <property type="project" value="UniProtKB-KW"/>
</dbReference>
<keyword evidence="15" id="KW-0862">Zinc</keyword>
<feature type="domain" description="Integrase-type" evidence="17">
    <location>
        <begin position="1254"/>
        <end position="1295"/>
    </location>
</feature>
<dbReference type="Gene3D" id="1.10.375.10">
    <property type="entry name" value="Human Immunodeficiency Virus Type 1 Capsid Protein"/>
    <property type="match status" value="1"/>
</dbReference>
<keyword evidence="2" id="KW-0808">Transferase</keyword>
<evidence type="ECO:0000259" key="17">
    <source>
        <dbReference type="PROSITE" id="PS50876"/>
    </source>
</evidence>
<dbReference type="Gene3D" id="1.10.10.200">
    <property type="match status" value="2"/>
</dbReference>
<keyword evidence="6" id="KW-0645">Protease</keyword>
<comment type="similarity">
    <text evidence="1">Belongs to the beta type-B retroviral polymerase family. HERV class-II K(HML-2) pol subfamily.</text>
</comment>
<keyword evidence="12" id="KW-0239">DNA-directed DNA polymerase</keyword>
<dbReference type="Gene3D" id="2.30.30.10">
    <property type="entry name" value="Integrase, C-terminal domain superfamily, retroviral"/>
    <property type="match status" value="1"/>
</dbReference>
<feature type="domain" description="Integrase catalytic" evidence="20">
    <location>
        <begin position="1304"/>
        <end position="1485"/>
    </location>
</feature>
<evidence type="ECO:0000256" key="8">
    <source>
        <dbReference type="ARBA" id="ARBA00022801"/>
    </source>
</evidence>
<dbReference type="PANTHER" id="PTHR41694:SF3">
    <property type="entry name" value="RNA-DIRECTED DNA POLYMERASE-RELATED"/>
    <property type="match status" value="1"/>
</dbReference>
<feature type="domain" description="Integrase-type" evidence="17">
    <location>
        <begin position="890"/>
        <end position="931"/>
    </location>
</feature>
<keyword evidence="3" id="KW-0548">Nucleotidyltransferase</keyword>
<evidence type="ECO:0000313" key="22">
    <source>
        <dbReference type="Proteomes" id="UP000269221"/>
    </source>
</evidence>
<dbReference type="STRING" id="333673.A0A3M0LN11"/>
<dbReference type="InterPro" id="IPR036397">
    <property type="entry name" value="RNaseH_sf"/>
</dbReference>
<dbReference type="InterPro" id="IPR008916">
    <property type="entry name" value="Retrov_capsid_C"/>
</dbReference>
<evidence type="ECO:0000256" key="12">
    <source>
        <dbReference type="ARBA" id="ARBA00022932"/>
    </source>
</evidence>
<dbReference type="SUPFAM" id="SSF47943">
    <property type="entry name" value="Retrovirus capsid protein, N-terminal core domain"/>
    <property type="match status" value="1"/>
</dbReference>
<dbReference type="InterPro" id="IPR008919">
    <property type="entry name" value="Retrov_capsid_N"/>
</dbReference>
<dbReference type="InterPro" id="IPR043502">
    <property type="entry name" value="DNA/RNA_pol_sf"/>
</dbReference>
<dbReference type="InterPro" id="IPR010661">
    <property type="entry name" value="RVT_thumb"/>
</dbReference>
<dbReference type="InterPro" id="IPR002156">
    <property type="entry name" value="RNaseH_domain"/>
</dbReference>
<keyword evidence="6" id="KW-0064">Aspartyl protease</keyword>
<dbReference type="Pfam" id="PF00078">
    <property type="entry name" value="RVT_1"/>
    <property type="match status" value="1"/>
</dbReference>
<evidence type="ECO:0000256" key="13">
    <source>
        <dbReference type="ARBA" id="ARBA00023125"/>
    </source>
</evidence>
<gene>
    <name evidence="21" type="ORF">DUI87_01327</name>
</gene>
<evidence type="ECO:0000256" key="2">
    <source>
        <dbReference type="ARBA" id="ARBA00022679"/>
    </source>
</evidence>
<dbReference type="GO" id="GO:0004190">
    <property type="term" value="F:aspartic-type endopeptidase activity"/>
    <property type="evidence" value="ECO:0007669"/>
    <property type="project" value="UniProtKB-KW"/>
</dbReference>
<dbReference type="InterPro" id="IPR036862">
    <property type="entry name" value="Integrase_C_dom_sf_retrovir"/>
</dbReference>
<name>A0A3M0LN11_HIRRU</name>
<evidence type="ECO:0000256" key="5">
    <source>
        <dbReference type="ARBA" id="ARBA00022723"/>
    </source>
</evidence>
<evidence type="ECO:0000256" key="11">
    <source>
        <dbReference type="ARBA" id="ARBA00022918"/>
    </source>
</evidence>
<dbReference type="InterPro" id="IPR001584">
    <property type="entry name" value="Integrase_cat-core"/>
</dbReference>
<dbReference type="GO" id="GO:0015074">
    <property type="term" value="P:DNA integration"/>
    <property type="evidence" value="ECO:0007669"/>
    <property type="project" value="InterPro"/>
</dbReference>
<dbReference type="GO" id="GO:0004523">
    <property type="term" value="F:RNA-DNA hybrid ribonuclease activity"/>
    <property type="evidence" value="ECO:0007669"/>
    <property type="project" value="InterPro"/>
</dbReference>
<protein>
    <submittedName>
        <fullName evidence="21">Uncharacterized protein</fullName>
    </submittedName>
</protein>
<dbReference type="SUPFAM" id="SSF56672">
    <property type="entry name" value="DNA/RNA polymerases"/>
    <property type="match status" value="1"/>
</dbReference>
<dbReference type="GO" id="GO:0003677">
    <property type="term" value="F:DNA binding"/>
    <property type="evidence" value="ECO:0007669"/>
    <property type="project" value="UniProtKB-KW"/>
</dbReference>
<keyword evidence="7" id="KW-0255">Endonuclease</keyword>
<dbReference type="InterPro" id="IPR003308">
    <property type="entry name" value="Integrase_Zn-bd_dom_N"/>
</dbReference>
<organism evidence="21 22">
    <name type="scientific">Hirundo rustica rustica</name>
    <dbReference type="NCBI Taxonomy" id="333673"/>
    <lineage>
        <taxon>Eukaryota</taxon>
        <taxon>Metazoa</taxon>
        <taxon>Chordata</taxon>
        <taxon>Craniata</taxon>
        <taxon>Vertebrata</taxon>
        <taxon>Euteleostomi</taxon>
        <taxon>Archelosauria</taxon>
        <taxon>Archosauria</taxon>
        <taxon>Dinosauria</taxon>
        <taxon>Saurischia</taxon>
        <taxon>Theropoda</taxon>
        <taxon>Coelurosauria</taxon>
        <taxon>Aves</taxon>
        <taxon>Neognathae</taxon>
        <taxon>Neoaves</taxon>
        <taxon>Telluraves</taxon>
        <taxon>Australaves</taxon>
        <taxon>Passeriformes</taxon>
        <taxon>Sylvioidea</taxon>
        <taxon>Hirundinidae</taxon>
        <taxon>Hirundo</taxon>
    </lineage>
</organism>
<dbReference type="InterPro" id="IPR017856">
    <property type="entry name" value="Integrase-like_N"/>
</dbReference>
<keyword evidence="13" id="KW-0238">DNA-binding</keyword>
<dbReference type="SUPFAM" id="SSF47353">
    <property type="entry name" value="Retrovirus capsid dimerization domain-like"/>
    <property type="match status" value="1"/>
</dbReference>
<feature type="compositionally biased region" description="Polar residues" evidence="16">
    <location>
        <begin position="11"/>
        <end position="21"/>
    </location>
</feature>
<evidence type="ECO:0000259" key="20">
    <source>
        <dbReference type="PROSITE" id="PS50994"/>
    </source>
</evidence>
<dbReference type="Gene3D" id="3.10.10.10">
    <property type="entry name" value="HIV Type 1 Reverse Transcriptase, subunit A, domain 1"/>
    <property type="match status" value="1"/>
</dbReference>
<keyword evidence="5" id="KW-0479">Metal-binding</keyword>
<evidence type="ECO:0000259" key="18">
    <source>
        <dbReference type="PROSITE" id="PS50878"/>
    </source>
</evidence>
<sequence>MRPVFDKSRNSRAVGSSSTAWTLPPCQVTVRPKDRGRFWGEVKAKVEGLSGDADAGAEPAVSDVQLVPSQVPASDPVGPTGQDRADAAASSEGLQAFPVLQGATHNTYQPLAWQALSELRDAVGKYGLGSAEVMQVLRSFNASLLTPFDIRSLARALFPPVEYDFFESKWTQFAVRAVERNRTLGQGDPRRMVNIDMLMGTGNYTRAEGQAGYEPLVQEQCQQTGMAALVQTLQLATPQQPFVTIVQGVDEPFLCFAGRLTAAVEKQVSDPAARKLMIQSVAQGNCNAVCKRIIEALPGEPSMSDMVGACAKISPSSQEVVAVHTAVQPAVATIVQPTEQLDQGHLEPSTSPWNTPVFCIKKKSGKWRLLQDLRKINAVMEGMGTLQAGMPSPTMLPADWPVLIVDLKDCFFTIPLHPDDRPKFAFTVPTINNAEPAQRYQWRVLPQGMRNSPMLCQWYVARALSGVRKRFPDAHVYHYMDDILVATPTQEELLRLQPQLLNALHSHGLQVAPEKVQQQPPWKYLGVKILEWTIRHQEVQFVQSVKTLNDAQKLVGVITWLRPYLGLTTAQLSPLFELLKGDTDLKSPRELTPEARKVLEEVQQAVSACQVYRIEPSIDVTVFITTPDLHPTGIIGQWNDDWTDPLHVLEWVFLPHQPHKTATALFELIARLIIKCRQRCLQLMGADPSKIILPVQREEFDWSYANNVSLQSALEGFSGQITYHLPSHKLLQVAKNTQFSLRPKSSQEPVQGPTVFTDGSGKTGKAIVTWQDGSEWQVLESHEDGSAQLVELRAAVMAFKTFSQEPFNLITDSAYVADIAQRLSCSVLKEVSNPALFDLLKALWCAIQARVHPYYVLHVRSHTNLPGFVAEGNAGAVKLAHPAWVAPQPDVLAQAKASHGSFHQHVHTLQKQFQLTATEAREIVESCNDCHALGAPLPAGLNPRGLKALELWQTDVTQVAEFGQLKSTDWTVITVDLQNISQDMKVNHMEPNRQRDSLLIIEWVFLSHQRSKTITEPQELIAQLIRKARVRLCELAGCDFTCIHLPVKLSKEGRNSPKRLTKEMFEHLLQSNASLQLSLDSYRGQISVHAPSHKLLNEEFHLIPREKRSRRPLKALTVFTDASGASHKSVMTWRNPQTQRWEADVEFVEGSPQVAELAAVVRAFEKFSEPINLVTDSAYVAGVVSRAEPAVLKEIDNEHLFRLLSKLIYLISHREHPFYVMHVRSHTDLPGEIAEGNCQADSLAAPVENARLPDIFQQAKLRHQQYHQNVPGLIRQFQLTWSQAQAIVATCPNCQVQAMPSMGMGVNPRGLGSCEVWQTDITHIPSFGHLKYVHVSIDTHSGAVYASAHAGEKTEHAKKHLVQAFSVLGIPKEIQTDNGPAYTSKGFLEFLQQWGVEHKTGIPHSPTGQAVVERAHQTLKQVLARQSSTTVWMSPHEKLCKAMFTINFLNCSFENMSPPVVHHFNSGNQFKLSQRPPVMIRDPETWETKEKAYLTLYPVMNPIQVVILLLLNSLAAAWIIPQPRQNVWVTLAQTLQQENICLSTASTDNPMSTCLVGIPLQAGEFPAGLDTHRSNEIPEPNTFRPYKGHQQKAGMTVNPLEEWLPSLPKASDGEQQPRAKVRVRNLVTKQWEGPYDLIAMGFFRCPQGFNLGSPMVLIA</sequence>
<dbReference type="Pfam" id="PF00075">
    <property type="entry name" value="RNase_H"/>
    <property type="match status" value="2"/>
</dbReference>
<dbReference type="SUPFAM" id="SSF46919">
    <property type="entry name" value="N-terminal Zn binding domain of HIV integrase"/>
    <property type="match status" value="2"/>
</dbReference>
<evidence type="ECO:0000256" key="15">
    <source>
        <dbReference type="PROSITE-ProRule" id="PRU00450"/>
    </source>
</evidence>
<dbReference type="GO" id="GO:0003887">
    <property type="term" value="F:DNA-directed DNA polymerase activity"/>
    <property type="evidence" value="ECO:0007669"/>
    <property type="project" value="UniProtKB-KW"/>
</dbReference>